<keyword evidence="3" id="KW-1185">Reference proteome</keyword>
<organism evidence="2 3">
    <name type="scientific">Entomortierella chlamydospora</name>
    <dbReference type="NCBI Taxonomy" id="101097"/>
    <lineage>
        <taxon>Eukaryota</taxon>
        <taxon>Fungi</taxon>
        <taxon>Fungi incertae sedis</taxon>
        <taxon>Mucoromycota</taxon>
        <taxon>Mortierellomycotina</taxon>
        <taxon>Mortierellomycetes</taxon>
        <taxon>Mortierellales</taxon>
        <taxon>Mortierellaceae</taxon>
        <taxon>Entomortierella</taxon>
    </lineage>
</organism>
<evidence type="ECO:0000313" key="2">
    <source>
        <dbReference type="EMBL" id="KAG0007515.1"/>
    </source>
</evidence>
<dbReference type="EMBL" id="JAAAID010002318">
    <property type="protein sequence ID" value="KAG0007515.1"/>
    <property type="molecule type" value="Genomic_DNA"/>
</dbReference>
<evidence type="ECO:0000256" key="1">
    <source>
        <dbReference type="SAM" id="MobiDB-lite"/>
    </source>
</evidence>
<proteinExistence type="predicted"/>
<evidence type="ECO:0000313" key="3">
    <source>
        <dbReference type="Proteomes" id="UP000703661"/>
    </source>
</evidence>
<sequence length="73" mass="8194">MGGTADSKKIRKAFEDRDDKSKKSQIECYMDEMFGSGRSADIDPKSKKFIVTKNGVVLPGFQIVYIRGSPWCT</sequence>
<dbReference type="Proteomes" id="UP000703661">
    <property type="component" value="Unassembled WGS sequence"/>
</dbReference>
<feature type="region of interest" description="Disordered" evidence="1">
    <location>
        <begin position="1"/>
        <end position="22"/>
    </location>
</feature>
<dbReference type="AlphaFoldDB" id="A0A9P6SVU3"/>
<reference evidence="2" key="1">
    <citation type="journal article" date="2020" name="Fungal Divers.">
        <title>Resolving the Mortierellaceae phylogeny through synthesis of multi-gene phylogenetics and phylogenomics.</title>
        <authorList>
            <person name="Vandepol N."/>
            <person name="Liber J."/>
            <person name="Desiro A."/>
            <person name="Na H."/>
            <person name="Kennedy M."/>
            <person name="Barry K."/>
            <person name="Grigoriev I.V."/>
            <person name="Miller A.N."/>
            <person name="O'Donnell K."/>
            <person name="Stajich J.E."/>
            <person name="Bonito G."/>
        </authorList>
    </citation>
    <scope>NUCLEOTIDE SEQUENCE</scope>
    <source>
        <strain evidence="2">NRRL 2769</strain>
    </source>
</reference>
<accession>A0A9P6SVU3</accession>
<name>A0A9P6SVU3_9FUNG</name>
<gene>
    <name evidence="2" type="ORF">BGZ80_004575</name>
</gene>
<protein>
    <submittedName>
        <fullName evidence="2">Uncharacterized protein</fullName>
    </submittedName>
</protein>
<comment type="caution">
    <text evidence="2">The sequence shown here is derived from an EMBL/GenBank/DDBJ whole genome shotgun (WGS) entry which is preliminary data.</text>
</comment>